<dbReference type="InParanoid" id="A0A3N4KKS2"/>
<evidence type="ECO:0000256" key="1">
    <source>
        <dbReference type="SAM" id="MobiDB-lite"/>
    </source>
</evidence>
<evidence type="ECO:0000313" key="2">
    <source>
        <dbReference type="EMBL" id="RPB09902.1"/>
    </source>
</evidence>
<sequence length="342" mass="36354">MSQTPAPTTSWPSPTPSLSVRSTKVTTPAWLLEILSLPADSRVLHVNTALTAVFTPPTSIITITSSIPLPASIYGPASKLDRITCRLTNINTGSIRNSTIVPGHITLVLHDTTKAALLAAYDVFLASFPMMHVKAPMKELLRAAFKSAVDKLGWKVGIEALKACDSAGCANLKNLYKRFITETGYISENNSPPRPRGRPRKYAEMSRVFGEDYPKGLRELVTGAVEEVKALFSPSLVGGGDGGTAVKVNIWCVKWRVPGGKARGGKGLPGEAKMGEGCLSDYAAGYFIGAASSPTTSSTSCEDSKTANAVGEVPKIVDTLDKYFLVDDICPNPNLSAVVVIN</sequence>
<keyword evidence="3" id="KW-1185">Reference proteome</keyword>
<accession>A0A3N4KKS2</accession>
<dbReference type="Proteomes" id="UP000277580">
    <property type="component" value="Unassembled WGS sequence"/>
</dbReference>
<protein>
    <submittedName>
        <fullName evidence="2">Uncharacterized protein</fullName>
    </submittedName>
</protein>
<organism evidence="2 3">
    <name type="scientific">Morchella conica CCBAS932</name>
    <dbReference type="NCBI Taxonomy" id="1392247"/>
    <lineage>
        <taxon>Eukaryota</taxon>
        <taxon>Fungi</taxon>
        <taxon>Dikarya</taxon>
        <taxon>Ascomycota</taxon>
        <taxon>Pezizomycotina</taxon>
        <taxon>Pezizomycetes</taxon>
        <taxon>Pezizales</taxon>
        <taxon>Morchellaceae</taxon>
        <taxon>Morchella</taxon>
    </lineage>
</organism>
<dbReference type="OrthoDB" id="5377054at2759"/>
<evidence type="ECO:0000313" key="3">
    <source>
        <dbReference type="Proteomes" id="UP000277580"/>
    </source>
</evidence>
<dbReference type="EMBL" id="ML119147">
    <property type="protein sequence ID" value="RPB09902.1"/>
    <property type="molecule type" value="Genomic_DNA"/>
</dbReference>
<feature type="region of interest" description="Disordered" evidence="1">
    <location>
        <begin position="1"/>
        <end position="21"/>
    </location>
</feature>
<name>A0A3N4KKS2_9PEZI</name>
<gene>
    <name evidence="2" type="ORF">P167DRAFT_547663</name>
</gene>
<reference evidence="2 3" key="1">
    <citation type="journal article" date="2018" name="Nat. Ecol. Evol.">
        <title>Pezizomycetes genomes reveal the molecular basis of ectomycorrhizal truffle lifestyle.</title>
        <authorList>
            <person name="Murat C."/>
            <person name="Payen T."/>
            <person name="Noel B."/>
            <person name="Kuo A."/>
            <person name="Morin E."/>
            <person name="Chen J."/>
            <person name="Kohler A."/>
            <person name="Krizsan K."/>
            <person name="Balestrini R."/>
            <person name="Da Silva C."/>
            <person name="Montanini B."/>
            <person name="Hainaut M."/>
            <person name="Levati E."/>
            <person name="Barry K.W."/>
            <person name="Belfiori B."/>
            <person name="Cichocki N."/>
            <person name="Clum A."/>
            <person name="Dockter R.B."/>
            <person name="Fauchery L."/>
            <person name="Guy J."/>
            <person name="Iotti M."/>
            <person name="Le Tacon F."/>
            <person name="Lindquist E.A."/>
            <person name="Lipzen A."/>
            <person name="Malagnac F."/>
            <person name="Mello A."/>
            <person name="Molinier V."/>
            <person name="Miyauchi S."/>
            <person name="Poulain J."/>
            <person name="Riccioni C."/>
            <person name="Rubini A."/>
            <person name="Sitrit Y."/>
            <person name="Splivallo R."/>
            <person name="Traeger S."/>
            <person name="Wang M."/>
            <person name="Zifcakova L."/>
            <person name="Wipf D."/>
            <person name="Zambonelli A."/>
            <person name="Paolocci F."/>
            <person name="Nowrousian M."/>
            <person name="Ottonello S."/>
            <person name="Baldrian P."/>
            <person name="Spatafora J.W."/>
            <person name="Henrissat B."/>
            <person name="Nagy L.G."/>
            <person name="Aury J.M."/>
            <person name="Wincker P."/>
            <person name="Grigoriev I.V."/>
            <person name="Bonfante P."/>
            <person name="Martin F.M."/>
        </authorList>
    </citation>
    <scope>NUCLEOTIDE SEQUENCE [LARGE SCALE GENOMIC DNA]</scope>
    <source>
        <strain evidence="2 3">CCBAS932</strain>
    </source>
</reference>
<dbReference type="AlphaFoldDB" id="A0A3N4KKS2"/>
<proteinExistence type="predicted"/>
<feature type="compositionally biased region" description="Low complexity" evidence="1">
    <location>
        <begin position="1"/>
        <end position="19"/>
    </location>
</feature>